<proteinExistence type="predicted"/>
<dbReference type="AlphaFoldDB" id="A0A4Q8XRJ0"/>
<dbReference type="Proteomes" id="UP000293652">
    <property type="component" value="Unassembled WGS sequence"/>
</dbReference>
<reference evidence="1 2" key="1">
    <citation type="submission" date="2019-02" db="EMBL/GenBank/DDBJ databases">
        <title>The genomic architecture of introgression among sibling species of bacteria.</title>
        <authorList>
            <person name="Cavassim M.I.A."/>
            <person name="Moeskjaer S."/>
            <person name="Moslemi C."/>
            <person name="Fields B."/>
            <person name="Bachmann A."/>
            <person name="Vilhjalmsson B."/>
            <person name="Schierup M.H."/>
            <person name="Young J.P.W."/>
            <person name="Andersen S.U."/>
        </authorList>
    </citation>
    <scope>NUCLEOTIDE SEQUENCE [LARGE SCALE GENOMIC DNA]</scope>
    <source>
        <strain evidence="1 2">SM145A</strain>
    </source>
</reference>
<evidence type="ECO:0000313" key="1">
    <source>
        <dbReference type="EMBL" id="TAX64437.1"/>
    </source>
</evidence>
<sequence length="75" mass="8807">MQRSLIEPSRTYVSRNANRPRCVSRIENGIVTYREFHFGIPFSRTETLDEFAKWAHEDVALREGREIFQPPPQTA</sequence>
<evidence type="ECO:0000313" key="2">
    <source>
        <dbReference type="Proteomes" id="UP000293652"/>
    </source>
</evidence>
<comment type="caution">
    <text evidence="1">The sequence shown here is derived from an EMBL/GenBank/DDBJ whole genome shotgun (WGS) entry which is preliminary data.</text>
</comment>
<name>A0A4Q8XRJ0_RHILE</name>
<dbReference type="EMBL" id="SIPC01000009">
    <property type="protein sequence ID" value="TAX64437.1"/>
    <property type="molecule type" value="Genomic_DNA"/>
</dbReference>
<accession>A0A4Q8XRJ0</accession>
<protein>
    <submittedName>
        <fullName evidence="1">Uncharacterized protein</fullName>
    </submittedName>
</protein>
<organism evidence="1 2">
    <name type="scientific">Rhizobium leguminosarum</name>
    <dbReference type="NCBI Taxonomy" id="384"/>
    <lineage>
        <taxon>Bacteria</taxon>
        <taxon>Pseudomonadati</taxon>
        <taxon>Pseudomonadota</taxon>
        <taxon>Alphaproteobacteria</taxon>
        <taxon>Hyphomicrobiales</taxon>
        <taxon>Rhizobiaceae</taxon>
        <taxon>Rhizobium/Agrobacterium group</taxon>
        <taxon>Rhizobium</taxon>
    </lineage>
</organism>
<dbReference type="RefSeq" id="WP_130680164.1">
    <property type="nucleotide sequence ID" value="NZ_SIOQ01000007.1"/>
</dbReference>
<gene>
    <name evidence="1" type="ORF">ELI03_34900</name>
</gene>